<comment type="caution">
    <text evidence="1">The sequence shown here is derived from an EMBL/GenBank/DDBJ whole genome shotgun (WGS) entry which is preliminary data.</text>
</comment>
<evidence type="ECO:0000313" key="1">
    <source>
        <dbReference type="EMBL" id="MCT7965934.1"/>
    </source>
</evidence>
<gene>
    <name evidence="1" type="ORF">NG799_06255</name>
</gene>
<name>A0ABT2MMF8_9CYAN</name>
<organism evidence="1 2">
    <name type="scientific">Laspinema palackyanum D2a</name>
    <dbReference type="NCBI Taxonomy" id="2953684"/>
    <lineage>
        <taxon>Bacteria</taxon>
        <taxon>Bacillati</taxon>
        <taxon>Cyanobacteriota</taxon>
        <taxon>Cyanophyceae</taxon>
        <taxon>Oscillatoriophycideae</taxon>
        <taxon>Oscillatoriales</taxon>
        <taxon>Laspinemataceae</taxon>
        <taxon>Laspinema</taxon>
        <taxon>Laspinema palackyanum</taxon>
    </lineage>
</organism>
<sequence length="86" mass="9623">MSTFAPTHKLIAPAGEETPVMLFSQSESHKYQVMSEIEYLEGSEAIYEWHPSQGVTYRGFVLNGLKIMPLEVTQGWQYSPANSAAK</sequence>
<reference evidence="1 2" key="1">
    <citation type="journal article" date="2022" name="Front. Microbiol.">
        <title>High genomic differentiation and limited gene flow indicate recent cryptic speciation within the genus Laspinema (cyanobacteria).</title>
        <authorList>
            <person name="Stanojkovic A."/>
            <person name="Skoupy S."/>
            <person name="Skaloud P."/>
            <person name="Dvorak P."/>
        </authorList>
    </citation>
    <scope>NUCLEOTIDE SEQUENCE [LARGE SCALE GENOMIC DNA]</scope>
    <source>
        <strain evidence="1 2">D2a</strain>
    </source>
</reference>
<dbReference type="RefSeq" id="WP_368005587.1">
    <property type="nucleotide sequence ID" value="NZ_JAMXFF010000006.1"/>
</dbReference>
<proteinExistence type="predicted"/>
<dbReference type="Proteomes" id="UP001525890">
    <property type="component" value="Unassembled WGS sequence"/>
</dbReference>
<keyword evidence="2" id="KW-1185">Reference proteome</keyword>
<accession>A0ABT2MMF8</accession>
<evidence type="ECO:0000313" key="2">
    <source>
        <dbReference type="Proteomes" id="UP001525890"/>
    </source>
</evidence>
<dbReference type="EMBL" id="JAMXFF010000006">
    <property type="protein sequence ID" value="MCT7965934.1"/>
    <property type="molecule type" value="Genomic_DNA"/>
</dbReference>
<protein>
    <submittedName>
        <fullName evidence="1">Uncharacterized protein</fullName>
    </submittedName>
</protein>